<dbReference type="SUPFAM" id="SSF53597">
    <property type="entry name" value="Dihydrofolate reductase-like"/>
    <property type="match status" value="1"/>
</dbReference>
<dbReference type="Pfam" id="PF01872">
    <property type="entry name" value="RibD_C"/>
    <property type="match status" value="1"/>
</dbReference>
<evidence type="ECO:0000313" key="3">
    <source>
        <dbReference type="Proteomes" id="UP000095463"/>
    </source>
</evidence>
<dbReference type="InterPro" id="IPR002734">
    <property type="entry name" value="RibDG_C"/>
</dbReference>
<accession>A0A1E5XR80</accession>
<proteinExistence type="predicted"/>
<dbReference type="GO" id="GO:0008703">
    <property type="term" value="F:5-amino-6-(5-phosphoribosylamino)uracil reductase activity"/>
    <property type="evidence" value="ECO:0007669"/>
    <property type="project" value="InterPro"/>
</dbReference>
<sequence length="204" mass="21860">MKLVVSTFVSLDGVYQGPGGPDEDRSDGFSRGGWFVPYMEAGFLAQARNWLERAGGLLLGRRTYESSARDWPEMNKPDDAIGLMMNRLPKYVASATLGATPWGPAAVLRGDVLKEIEALKARDGGELQVHGSGSLAGSLLAAGLVDELRLIVAPVIVGAGHKLFKDSGVATGMRALRNDTTPGGLNIQVFERVGEAKYETFQRP</sequence>
<comment type="caution">
    <text evidence="2">The sequence shown here is derived from an EMBL/GenBank/DDBJ whole genome shotgun (WGS) entry which is preliminary data.</text>
</comment>
<dbReference type="Gene3D" id="3.40.430.10">
    <property type="entry name" value="Dihydrofolate Reductase, subunit A"/>
    <property type="match status" value="1"/>
</dbReference>
<reference evidence="2 3" key="1">
    <citation type="journal article" date="2015" name="Genome Announc.">
        <title>Genome Assemblies of Three Soil-Associated Devosia species: D. insulae, D. limi, and D. soli.</title>
        <authorList>
            <person name="Hassan Y.I."/>
            <person name="Lepp D."/>
            <person name="Zhou T."/>
        </authorList>
    </citation>
    <scope>NUCLEOTIDE SEQUENCE [LARGE SCALE GENOMIC DNA]</scope>
    <source>
        <strain evidence="2 3">DS-56</strain>
    </source>
</reference>
<name>A0A1E5XR80_9HYPH</name>
<dbReference type="PANTHER" id="PTHR38011:SF2">
    <property type="entry name" value="BIFUNCTIONAL DEAMINASE-REDUCTASE DOMAIN PROTEIN"/>
    <property type="match status" value="1"/>
</dbReference>
<dbReference type="AlphaFoldDB" id="A0A1E5XR80"/>
<dbReference type="OrthoDB" id="7342392at2"/>
<dbReference type="PANTHER" id="PTHR38011">
    <property type="entry name" value="DIHYDROFOLATE REDUCTASE FAMILY PROTEIN (AFU_ORTHOLOGUE AFUA_8G06820)"/>
    <property type="match status" value="1"/>
</dbReference>
<evidence type="ECO:0000259" key="1">
    <source>
        <dbReference type="Pfam" id="PF01872"/>
    </source>
</evidence>
<dbReference type="EMBL" id="LAJE02000171">
    <property type="protein sequence ID" value="OEO31083.1"/>
    <property type="molecule type" value="Genomic_DNA"/>
</dbReference>
<dbReference type="InterPro" id="IPR024072">
    <property type="entry name" value="DHFR-like_dom_sf"/>
</dbReference>
<dbReference type="InterPro" id="IPR050765">
    <property type="entry name" value="Riboflavin_Biosynth_HTPR"/>
</dbReference>
<dbReference type="RefSeq" id="WP_069909701.1">
    <property type="nucleotide sequence ID" value="NZ_LAJE02000171.1"/>
</dbReference>
<keyword evidence="3" id="KW-1185">Reference proteome</keyword>
<organism evidence="2 3">
    <name type="scientific">Devosia insulae DS-56</name>
    <dbReference type="NCBI Taxonomy" id="1116389"/>
    <lineage>
        <taxon>Bacteria</taxon>
        <taxon>Pseudomonadati</taxon>
        <taxon>Pseudomonadota</taxon>
        <taxon>Alphaproteobacteria</taxon>
        <taxon>Hyphomicrobiales</taxon>
        <taxon>Devosiaceae</taxon>
        <taxon>Devosia</taxon>
    </lineage>
</organism>
<protein>
    <submittedName>
        <fullName evidence="2">Deaminase</fullName>
    </submittedName>
</protein>
<dbReference type="GO" id="GO:0009231">
    <property type="term" value="P:riboflavin biosynthetic process"/>
    <property type="evidence" value="ECO:0007669"/>
    <property type="project" value="InterPro"/>
</dbReference>
<dbReference type="Proteomes" id="UP000095463">
    <property type="component" value="Unassembled WGS sequence"/>
</dbReference>
<gene>
    <name evidence="2" type="ORF">VW23_017900</name>
</gene>
<feature type="domain" description="Bacterial bifunctional deaminase-reductase C-terminal" evidence="1">
    <location>
        <begin position="2"/>
        <end position="171"/>
    </location>
</feature>
<evidence type="ECO:0000313" key="2">
    <source>
        <dbReference type="EMBL" id="OEO31083.1"/>
    </source>
</evidence>